<dbReference type="Gene3D" id="6.20.50.160">
    <property type="match status" value="1"/>
</dbReference>
<accession>A0A6G0I4P1</accession>
<evidence type="ECO:0000259" key="4">
    <source>
        <dbReference type="SMART" id="SM01359"/>
    </source>
</evidence>
<dbReference type="InterPro" id="IPR041555">
    <property type="entry name" value="MG3"/>
</dbReference>
<evidence type="ECO:0000256" key="2">
    <source>
        <dbReference type="ARBA" id="ARBA00022966"/>
    </source>
</evidence>
<name>A0A6G0I4P1_LARCR</name>
<keyword evidence="6" id="KW-1185">Reference proteome</keyword>
<proteinExistence type="predicted"/>
<dbReference type="Pfam" id="PF07703">
    <property type="entry name" value="A2M_BRD"/>
    <property type="match status" value="1"/>
</dbReference>
<evidence type="ECO:0000256" key="1">
    <source>
        <dbReference type="ARBA" id="ARBA00022729"/>
    </source>
</evidence>
<dbReference type="PANTHER" id="PTHR11412">
    <property type="entry name" value="MACROGLOBULIN / COMPLEMENT"/>
    <property type="match status" value="1"/>
</dbReference>
<evidence type="ECO:0000313" key="5">
    <source>
        <dbReference type="EMBL" id="KAE8286435.1"/>
    </source>
</evidence>
<evidence type="ECO:0000313" key="6">
    <source>
        <dbReference type="Proteomes" id="UP000424527"/>
    </source>
</evidence>
<dbReference type="PANTHER" id="PTHR11412:SF136">
    <property type="entry name" value="CD109 ANTIGEN"/>
    <property type="match status" value="1"/>
</dbReference>
<gene>
    <name evidence="5" type="ORF">D5F01_LYC14368</name>
</gene>
<evidence type="ECO:0000256" key="3">
    <source>
        <dbReference type="SAM" id="SignalP"/>
    </source>
</evidence>
<organism evidence="5 6">
    <name type="scientific">Larimichthys crocea</name>
    <name type="common">Large yellow croaker</name>
    <name type="synonym">Pseudosciaena crocea</name>
    <dbReference type="NCBI Taxonomy" id="215358"/>
    <lineage>
        <taxon>Eukaryota</taxon>
        <taxon>Metazoa</taxon>
        <taxon>Chordata</taxon>
        <taxon>Craniata</taxon>
        <taxon>Vertebrata</taxon>
        <taxon>Euteleostomi</taxon>
        <taxon>Actinopterygii</taxon>
        <taxon>Neopterygii</taxon>
        <taxon>Teleostei</taxon>
        <taxon>Neoteleostei</taxon>
        <taxon>Acanthomorphata</taxon>
        <taxon>Eupercaria</taxon>
        <taxon>Sciaenidae</taxon>
        <taxon>Larimichthys</taxon>
    </lineage>
</organism>
<protein>
    <submittedName>
        <fullName evidence="5">CD109 antigen 150 kDa TGF-beta-1-binding protein</fullName>
    </submittedName>
</protein>
<dbReference type="AlphaFoldDB" id="A0A6G0I4P1"/>
<reference evidence="5 6" key="1">
    <citation type="submission" date="2019-07" db="EMBL/GenBank/DDBJ databases">
        <title>Chromosome genome assembly for large yellow croaker.</title>
        <authorList>
            <person name="Xiao S."/>
        </authorList>
    </citation>
    <scope>NUCLEOTIDE SEQUENCE [LARGE SCALE GENOMIC DNA]</scope>
    <source>
        <strain evidence="5">JMULYC20181020</strain>
        <tissue evidence="5">Muscle</tissue>
    </source>
</reference>
<dbReference type="SMART" id="SM01359">
    <property type="entry name" value="A2M_N_2"/>
    <property type="match status" value="1"/>
</dbReference>
<sequence>MERLQIWGLFVVFIILTAAKRSFGISPSTYMVLAPSSLSPGLPTPVSVTILTTEQINKMMGSGSYLLEVKGYVDELMVFSNSTWLRFSPKGFSTFIQTDKLNYLPGQTVKIRVVSIQPDWKPLESWVDIAIKVSLKLSKHTPTAPSKCIQKNPQSDCIKYRFKQRPTKNYHKGVINVHRGVILLNLGIDLEVSSILWTELLVFSPHKTQNILRTREGNLLRDWAHFAKLGVVSKEFQLSDNPPLGQWTIVTSIRNVSSEKHFNVDYYVLPKFEVSITAPDSIHHEFTLSGNVTAKYLYGKPVDGIMNITFLHHYHGLVRSYHQVKPINGTASFVFDPTENPSGPRRLGLGFPGGRMDEFIMVMVNVTGYLTGLTYSSMKKVSVVKFRYKVSFHDYPKLLRPSLEFIARLKISTYNDQPLSEDDQRKMVDVSVMQGTKSPWSWKGDEVEALAARSNISVPLGIRPGMPPEKMEFPVPADGIIPLVIQLRNDTETLTIDVGSPVQLPIQSNFPMTEIHYIVKSRGQVVSAGKSSRVLTLVPDVTWAPKACIIVYCVHFNGEIVNDVIQLPITKTLQKVSLSWSDTERRPGEEVTLGVKVAEPGSLVGILVVDKATHLMGYDNDITKDRVLKEMGEYGVSKADAFSDMLRMGDPYSVFKVCLPRDTSLHSINGVLY</sequence>
<feature type="domain" description="Alpha-2-macroglobulin bait region" evidence="4">
    <location>
        <begin position="485"/>
        <end position="616"/>
    </location>
</feature>
<keyword evidence="1 3" id="KW-0732">Signal</keyword>
<dbReference type="InterPro" id="IPR011625">
    <property type="entry name" value="A2M_N_BRD"/>
</dbReference>
<comment type="caution">
    <text evidence="5">The sequence shown here is derived from an EMBL/GenBank/DDBJ whole genome shotgun (WGS) entry which is preliminary data.</text>
</comment>
<dbReference type="Gene3D" id="2.60.40.1940">
    <property type="match status" value="1"/>
</dbReference>
<dbReference type="InterPro" id="IPR050473">
    <property type="entry name" value="A2M/Complement_sys"/>
</dbReference>
<dbReference type="Gene3D" id="2.60.40.1930">
    <property type="match status" value="2"/>
</dbReference>
<dbReference type="Pfam" id="PF17791">
    <property type="entry name" value="MG3"/>
    <property type="match status" value="1"/>
</dbReference>
<feature type="signal peptide" evidence="3">
    <location>
        <begin position="1"/>
        <end position="24"/>
    </location>
</feature>
<dbReference type="Proteomes" id="UP000424527">
    <property type="component" value="Unassembled WGS sequence"/>
</dbReference>
<dbReference type="EMBL" id="REGW02000014">
    <property type="protein sequence ID" value="KAE8286435.1"/>
    <property type="molecule type" value="Genomic_DNA"/>
</dbReference>
<feature type="chain" id="PRO_5026314866" evidence="3">
    <location>
        <begin position="25"/>
        <end position="673"/>
    </location>
</feature>
<keyword evidence="2" id="KW-0882">Thioester bond</keyword>